<proteinExistence type="inferred from homology"/>
<dbReference type="InterPro" id="IPR051181">
    <property type="entry name" value="CAF1_poly(A)_ribonucleases"/>
</dbReference>
<reference evidence="17" key="2">
    <citation type="submission" date="2025-09" db="UniProtKB">
        <authorList>
            <consortium name="Ensembl"/>
        </authorList>
    </citation>
    <scope>IDENTIFICATION</scope>
</reference>
<dbReference type="GO" id="GO:0000289">
    <property type="term" value="P:nuclear-transcribed mRNA poly(A) tail shortening"/>
    <property type="evidence" value="ECO:0007669"/>
    <property type="project" value="TreeGrafter"/>
</dbReference>
<dbReference type="SUPFAM" id="SSF53098">
    <property type="entry name" value="Ribonuclease H-like"/>
    <property type="match status" value="1"/>
</dbReference>
<evidence type="ECO:0000256" key="10">
    <source>
        <dbReference type="ARBA" id="ARBA00022801"/>
    </source>
</evidence>
<dbReference type="EC" id="3.1.13.4" evidence="5"/>
<dbReference type="Gene3D" id="3.30.420.10">
    <property type="entry name" value="Ribonuclease H-like superfamily/Ribonuclease H"/>
    <property type="match status" value="2"/>
</dbReference>
<keyword evidence="7" id="KW-0963">Cytoplasm</keyword>
<dbReference type="Ensembl" id="ENSBOBT00000021585.1">
    <property type="protein sequence ID" value="ENSBOBP00000021105.1"/>
    <property type="gene ID" value="ENSBOBG00000012139.1"/>
</dbReference>
<dbReference type="GO" id="GO:0003723">
    <property type="term" value="F:RNA binding"/>
    <property type="evidence" value="ECO:0007669"/>
    <property type="project" value="UniProtKB-KW"/>
</dbReference>
<dbReference type="PANTHER" id="PTHR15092:SF44">
    <property type="entry name" value="POLY(A)-SPECIFIC RIBONUCLEASE PARN"/>
    <property type="match status" value="1"/>
</dbReference>
<keyword evidence="12" id="KW-0694">RNA-binding</keyword>
<dbReference type="CDD" id="cd12428">
    <property type="entry name" value="RRM_PARN"/>
    <property type="match status" value="1"/>
</dbReference>
<evidence type="ECO:0000256" key="9">
    <source>
        <dbReference type="ARBA" id="ARBA00022723"/>
    </source>
</evidence>
<dbReference type="GO" id="GO:0005737">
    <property type="term" value="C:cytoplasm"/>
    <property type="evidence" value="ECO:0007669"/>
    <property type="project" value="UniProtKB-SubCell"/>
</dbReference>
<dbReference type="AlphaFoldDB" id="A0A8C0FN99"/>
<dbReference type="InterPro" id="IPR012677">
    <property type="entry name" value="Nucleotide-bd_a/b_plait_sf"/>
</dbReference>
<sequence length="602" mass="69524">SDFLAIDGEFSGISDGPSVSALTNGFDTPEERYQKLKKHSMDFLLFQFGLCTFKYDHTEEKYIMKSFNFYIFPKPFNRSSPDVKFVCQSSSIDFLANQGFDFNKVFRNGIPYLNQEEERQLREQYDEKRSQANGVGSLSYISPNATKCPVTIPEDQKKFIEKVVEQIEDLLKNEENESLELEPCTGYPKGIHVETLESDKKERYIAISKVNEEERKRREQQKQAKEQEELNDAVGFSRVVHAIANSGKLVIGHNMLLDVMHTIHQFYCPLPDDLAKWTFFHFNLFSSYFVSRLLDTKLMASTQPFKEIINNTSLAELEKRLKEVPFSPPKVESAEGFPSYDTASEQLHEAGYDAYITGLCFISMANFLGSFLSPPKNHVSARSKLIEPFFNKLFLMRVMDIPYLNLEGPDLQPKRDHVLHVTFPKEWKTSDLYQLFSAFGNIQVSWIDDTSAFVSLSQPEQVQIAVNTSRYAESYRIQTYAEYVEKKHEEKQAKRKCTEDSWKEMERKRLKTQCTPYVSQSTSTVGKRSMSPIQEETGSDDMEEEEGQDPEYDQTESCAEPLPDGKKRAKKFKKIKTEQVPAGKHNVHFDPVRLLFYIPPYE</sequence>
<dbReference type="Pfam" id="PF04857">
    <property type="entry name" value="CAF1"/>
    <property type="match status" value="1"/>
</dbReference>
<dbReference type="Proteomes" id="UP000694567">
    <property type="component" value="Unplaced"/>
</dbReference>
<evidence type="ECO:0000313" key="17">
    <source>
        <dbReference type="Ensembl" id="ENSBOBP00000021105.1"/>
    </source>
</evidence>
<evidence type="ECO:0000313" key="18">
    <source>
        <dbReference type="Proteomes" id="UP000694567"/>
    </source>
</evidence>
<evidence type="ECO:0000256" key="1">
    <source>
        <dbReference type="ARBA" id="ARBA00001663"/>
    </source>
</evidence>
<dbReference type="Pfam" id="PF08675">
    <property type="entry name" value="RNA_bind"/>
    <property type="match status" value="1"/>
</dbReference>
<feature type="compositionally biased region" description="Acidic residues" evidence="15">
    <location>
        <begin position="537"/>
        <end position="554"/>
    </location>
</feature>
<name>A0A8C0FN99_BUBBB</name>
<comment type="catalytic activity">
    <reaction evidence="1">
        <text>Exonucleolytic cleavage of poly(A) to 5'-AMP.</text>
        <dbReference type="EC" id="3.1.13.4"/>
    </reaction>
</comment>
<feature type="domain" description="Poly(A)-specific ribonuclease RNA-binding" evidence="16">
    <location>
        <begin position="408"/>
        <end position="485"/>
    </location>
</feature>
<dbReference type="GO" id="GO:1990431">
    <property type="term" value="P:priRNA 3'-end processing"/>
    <property type="evidence" value="ECO:0007669"/>
    <property type="project" value="TreeGrafter"/>
</dbReference>
<dbReference type="FunFam" id="3.30.420.10:FF:000035">
    <property type="entry name" value="Poly(A)-specific ribonuclease PARN"/>
    <property type="match status" value="1"/>
</dbReference>
<evidence type="ECO:0000256" key="2">
    <source>
        <dbReference type="ARBA" id="ARBA00004123"/>
    </source>
</evidence>
<evidence type="ECO:0000256" key="14">
    <source>
        <dbReference type="ARBA" id="ARBA00031923"/>
    </source>
</evidence>
<dbReference type="InterPro" id="IPR036867">
    <property type="entry name" value="R3H_dom_sf"/>
</dbReference>
<evidence type="ECO:0000256" key="15">
    <source>
        <dbReference type="SAM" id="MobiDB-lite"/>
    </source>
</evidence>
<keyword evidence="18" id="KW-1185">Reference proteome</keyword>
<keyword evidence="10" id="KW-0378">Hydrolase</keyword>
<evidence type="ECO:0000256" key="8">
    <source>
        <dbReference type="ARBA" id="ARBA00022722"/>
    </source>
</evidence>
<dbReference type="FunFam" id="3.30.420.10:FF:000196">
    <property type="entry name" value="Poly(A)-specific ribonuclease PARN"/>
    <property type="match status" value="1"/>
</dbReference>
<feature type="region of interest" description="Disordered" evidence="15">
    <location>
        <begin position="516"/>
        <end position="573"/>
    </location>
</feature>
<keyword evidence="8" id="KW-0540">Nuclease</keyword>
<comment type="subcellular location">
    <subcellularLocation>
        <location evidence="3">Cytoplasm</location>
    </subcellularLocation>
    <subcellularLocation>
        <location evidence="2">Nucleus</location>
    </subcellularLocation>
</comment>
<evidence type="ECO:0000256" key="5">
    <source>
        <dbReference type="ARBA" id="ARBA00012161"/>
    </source>
</evidence>
<evidence type="ECO:0000256" key="7">
    <source>
        <dbReference type="ARBA" id="ARBA00022490"/>
    </source>
</evidence>
<protein>
    <recommendedName>
        <fullName evidence="6">Poly(A)-specific ribonuclease PARN</fullName>
        <ecNumber evidence="5">3.1.13.4</ecNumber>
    </recommendedName>
    <alternativeName>
        <fullName evidence="14">Polyadenylate-specific ribonuclease</fullName>
    </alternativeName>
</protein>
<evidence type="ECO:0000259" key="16">
    <source>
        <dbReference type="Pfam" id="PF08675"/>
    </source>
</evidence>
<dbReference type="InterPro" id="IPR014789">
    <property type="entry name" value="PolyA-riboNase_RNA-binding"/>
</dbReference>
<evidence type="ECO:0000256" key="13">
    <source>
        <dbReference type="ARBA" id="ARBA00023242"/>
    </source>
</evidence>
<dbReference type="InterPro" id="IPR036397">
    <property type="entry name" value="RNaseH_sf"/>
</dbReference>
<dbReference type="SUPFAM" id="SSF54928">
    <property type="entry name" value="RNA-binding domain, RBD"/>
    <property type="match status" value="1"/>
</dbReference>
<organism evidence="17 18">
    <name type="scientific">Bubo bubo</name>
    <name type="common">Eurasian eagle-owl</name>
    <name type="synonym">Strix bubo</name>
    <dbReference type="NCBI Taxonomy" id="30461"/>
    <lineage>
        <taxon>Eukaryota</taxon>
        <taxon>Metazoa</taxon>
        <taxon>Chordata</taxon>
        <taxon>Craniata</taxon>
        <taxon>Vertebrata</taxon>
        <taxon>Euteleostomi</taxon>
        <taxon>Archelosauria</taxon>
        <taxon>Archosauria</taxon>
        <taxon>Dinosauria</taxon>
        <taxon>Saurischia</taxon>
        <taxon>Theropoda</taxon>
        <taxon>Coelurosauria</taxon>
        <taxon>Aves</taxon>
        <taxon>Neognathae</taxon>
        <taxon>Neoaves</taxon>
        <taxon>Telluraves</taxon>
        <taxon>Strigiformes</taxon>
        <taxon>Strigidae</taxon>
        <taxon>Bubo</taxon>
    </lineage>
</organism>
<dbReference type="GO" id="GO:0005634">
    <property type="term" value="C:nucleus"/>
    <property type="evidence" value="ECO:0007669"/>
    <property type="project" value="UniProtKB-SubCell"/>
</dbReference>
<feature type="compositionally biased region" description="Polar residues" evidence="15">
    <location>
        <begin position="516"/>
        <end position="534"/>
    </location>
</feature>
<dbReference type="GO" id="GO:0004535">
    <property type="term" value="F:poly(A)-specific ribonuclease activity"/>
    <property type="evidence" value="ECO:0007669"/>
    <property type="project" value="UniProtKB-EC"/>
</dbReference>
<dbReference type="InterPro" id="IPR012337">
    <property type="entry name" value="RNaseH-like_sf"/>
</dbReference>
<evidence type="ECO:0000256" key="3">
    <source>
        <dbReference type="ARBA" id="ARBA00004496"/>
    </source>
</evidence>
<keyword evidence="11" id="KW-0269">Exonuclease</keyword>
<dbReference type="InterPro" id="IPR006941">
    <property type="entry name" value="RNase_CAF1"/>
</dbReference>
<dbReference type="PANTHER" id="PTHR15092">
    <property type="entry name" value="POLY A -SPECIFIC RIBONUCLEASE/TARGET OF EGR1, MEMBER 1"/>
    <property type="match status" value="1"/>
</dbReference>
<evidence type="ECO:0000256" key="6">
    <source>
        <dbReference type="ARBA" id="ARBA00015918"/>
    </source>
</evidence>
<dbReference type="Gene3D" id="3.30.70.330">
    <property type="match status" value="1"/>
</dbReference>
<dbReference type="GO" id="GO:0046872">
    <property type="term" value="F:metal ion binding"/>
    <property type="evidence" value="ECO:0007669"/>
    <property type="project" value="UniProtKB-KW"/>
</dbReference>
<dbReference type="InterPro" id="IPR035979">
    <property type="entry name" value="RBD_domain_sf"/>
</dbReference>
<evidence type="ECO:0000256" key="12">
    <source>
        <dbReference type="ARBA" id="ARBA00022884"/>
    </source>
</evidence>
<keyword evidence="13" id="KW-0539">Nucleus</keyword>
<keyword evidence="9" id="KW-0479">Metal-binding</keyword>
<dbReference type="FunFam" id="3.30.70.330:FF:000196">
    <property type="entry name" value="Poly(A)-specific ribonuclease PARN"/>
    <property type="match status" value="1"/>
</dbReference>
<dbReference type="GO" id="GO:1990432">
    <property type="term" value="P:siRNA 3'-end processing"/>
    <property type="evidence" value="ECO:0007669"/>
    <property type="project" value="TreeGrafter"/>
</dbReference>
<accession>A0A8C0FN99</accession>
<evidence type="ECO:0000256" key="11">
    <source>
        <dbReference type="ARBA" id="ARBA00022839"/>
    </source>
</evidence>
<dbReference type="SUPFAM" id="SSF82708">
    <property type="entry name" value="R3H domain"/>
    <property type="match status" value="1"/>
</dbReference>
<evidence type="ECO:0000256" key="4">
    <source>
        <dbReference type="ARBA" id="ARBA00008372"/>
    </source>
</evidence>
<comment type="similarity">
    <text evidence="4">Belongs to the CAF1 family.</text>
</comment>
<reference evidence="17" key="1">
    <citation type="submission" date="2025-08" db="UniProtKB">
        <authorList>
            <consortium name="Ensembl"/>
        </authorList>
    </citation>
    <scope>IDENTIFICATION</scope>
</reference>